<evidence type="ECO:0000259" key="2">
    <source>
        <dbReference type="PROSITE" id="PS50940"/>
    </source>
</evidence>
<evidence type="ECO:0000313" key="4">
    <source>
        <dbReference type="Proteomes" id="UP000789524"/>
    </source>
</evidence>
<feature type="domain" description="Chitin-binding type-2" evidence="2">
    <location>
        <begin position="119"/>
        <end position="175"/>
    </location>
</feature>
<dbReference type="Gene3D" id="2.170.140.10">
    <property type="entry name" value="Chitin binding domain"/>
    <property type="match status" value="1"/>
</dbReference>
<dbReference type="Pfam" id="PF01607">
    <property type="entry name" value="CBM_14"/>
    <property type="match status" value="1"/>
</dbReference>
<keyword evidence="4" id="KW-1185">Reference proteome</keyword>
<evidence type="ECO:0000256" key="1">
    <source>
        <dbReference type="SAM" id="MobiDB-lite"/>
    </source>
</evidence>
<dbReference type="EMBL" id="CAKASE010000071">
    <property type="protein sequence ID" value="CAG9573798.1"/>
    <property type="molecule type" value="Genomic_DNA"/>
</dbReference>
<feature type="compositionally biased region" description="Low complexity" evidence="1">
    <location>
        <begin position="37"/>
        <end position="49"/>
    </location>
</feature>
<reference evidence="3" key="1">
    <citation type="submission" date="2021-09" db="EMBL/GenBank/DDBJ databases">
        <authorList>
            <person name="Martin H S."/>
        </authorList>
    </citation>
    <scope>NUCLEOTIDE SEQUENCE</scope>
</reference>
<dbReference type="Proteomes" id="UP000789524">
    <property type="component" value="Unassembled WGS sequence"/>
</dbReference>
<feature type="compositionally biased region" description="Low complexity" evidence="1">
    <location>
        <begin position="1"/>
        <end position="24"/>
    </location>
</feature>
<dbReference type="GO" id="GO:0008061">
    <property type="term" value="F:chitin binding"/>
    <property type="evidence" value="ECO:0007669"/>
    <property type="project" value="InterPro"/>
</dbReference>
<name>A0A8J2W0P6_9NEOP</name>
<protein>
    <submittedName>
        <fullName evidence="3">(African queen) hypothetical protein</fullName>
    </submittedName>
</protein>
<proteinExistence type="predicted"/>
<dbReference type="AlphaFoldDB" id="A0A8J2W0P6"/>
<dbReference type="SUPFAM" id="SSF57625">
    <property type="entry name" value="Invertebrate chitin-binding proteins"/>
    <property type="match status" value="1"/>
</dbReference>
<dbReference type="PROSITE" id="PS50940">
    <property type="entry name" value="CHIT_BIND_II"/>
    <property type="match status" value="1"/>
</dbReference>
<dbReference type="GO" id="GO:0005576">
    <property type="term" value="C:extracellular region"/>
    <property type="evidence" value="ECO:0007669"/>
    <property type="project" value="InterPro"/>
</dbReference>
<gene>
    <name evidence="3" type="ORF">DCHRY22_LOCUS10658</name>
</gene>
<evidence type="ECO:0000313" key="3">
    <source>
        <dbReference type="EMBL" id="CAG9573798.1"/>
    </source>
</evidence>
<dbReference type="InterPro" id="IPR002557">
    <property type="entry name" value="Chitin-bd_dom"/>
</dbReference>
<dbReference type="InterPro" id="IPR036508">
    <property type="entry name" value="Chitin-bd_dom_sf"/>
</dbReference>
<feature type="region of interest" description="Disordered" evidence="1">
    <location>
        <begin position="1"/>
        <end position="49"/>
    </location>
</feature>
<dbReference type="SMART" id="SM00494">
    <property type="entry name" value="ChtBD2"/>
    <property type="match status" value="1"/>
</dbReference>
<organism evidence="3 4">
    <name type="scientific">Danaus chrysippus</name>
    <name type="common">African queen</name>
    <dbReference type="NCBI Taxonomy" id="151541"/>
    <lineage>
        <taxon>Eukaryota</taxon>
        <taxon>Metazoa</taxon>
        <taxon>Ecdysozoa</taxon>
        <taxon>Arthropoda</taxon>
        <taxon>Hexapoda</taxon>
        <taxon>Insecta</taxon>
        <taxon>Pterygota</taxon>
        <taxon>Neoptera</taxon>
        <taxon>Endopterygota</taxon>
        <taxon>Lepidoptera</taxon>
        <taxon>Glossata</taxon>
        <taxon>Ditrysia</taxon>
        <taxon>Papilionoidea</taxon>
        <taxon>Nymphalidae</taxon>
        <taxon>Danainae</taxon>
        <taxon>Danaini</taxon>
        <taxon>Danaina</taxon>
        <taxon>Danaus</taxon>
        <taxon>Anosia</taxon>
    </lineage>
</organism>
<comment type="caution">
    <text evidence="3">The sequence shown here is derived from an EMBL/GenBank/DDBJ whole genome shotgun (WGS) entry which is preliminary data.</text>
</comment>
<accession>A0A8J2W0P6</accession>
<sequence length="210" mass="23548">MPPTASSPTKPSTSSSVKPVITTKSDLRTKPHTTTESNSTVTSDDYSSTTQVTIPYSTSKTTESKTDTTKDVYTTTEVSLLPTVRTLPTEKTKRTLPPYVTTTNNPCHLSTEKPVKPQLPECGVDDRFVYPDFDDCNFYFNCFGGVMKRLNCKANFGFSPHVMRCLPIEKVNCNLYKSALEQRLYSINFVLFNALSKVTNLQTRKKNDEE</sequence>